<evidence type="ECO:0000259" key="3">
    <source>
        <dbReference type="Pfam" id="PF05368"/>
    </source>
</evidence>
<dbReference type="VEuPathDB" id="FungiDB:A1O9_02553"/>
<dbReference type="InterPro" id="IPR036291">
    <property type="entry name" value="NAD(P)-bd_dom_sf"/>
</dbReference>
<feature type="domain" description="NmrA-like" evidence="3">
    <location>
        <begin position="19"/>
        <end position="160"/>
    </location>
</feature>
<dbReference type="PANTHER" id="PTHR47706">
    <property type="entry name" value="NMRA-LIKE FAMILY PROTEIN"/>
    <property type="match status" value="1"/>
</dbReference>
<dbReference type="AlphaFoldDB" id="A0A072PLL7"/>
<dbReference type="Proteomes" id="UP000027920">
    <property type="component" value="Unassembled WGS sequence"/>
</dbReference>
<dbReference type="RefSeq" id="XP_013263579.1">
    <property type="nucleotide sequence ID" value="XM_013408125.1"/>
</dbReference>
<gene>
    <name evidence="4" type="ORF">A1O9_02553</name>
</gene>
<comment type="caution">
    <text evidence="4">The sequence shown here is derived from an EMBL/GenBank/DDBJ whole genome shotgun (WGS) entry which is preliminary data.</text>
</comment>
<evidence type="ECO:0000256" key="2">
    <source>
        <dbReference type="ARBA" id="ARBA00023002"/>
    </source>
</evidence>
<evidence type="ECO:0000313" key="4">
    <source>
        <dbReference type="EMBL" id="KEF60989.1"/>
    </source>
</evidence>
<name>A0A072PLL7_9EURO</name>
<reference evidence="4 5" key="1">
    <citation type="submission" date="2013-03" db="EMBL/GenBank/DDBJ databases">
        <title>The Genome Sequence of Exophiala aquamarina CBS 119918.</title>
        <authorList>
            <consortium name="The Broad Institute Genomics Platform"/>
            <person name="Cuomo C."/>
            <person name="de Hoog S."/>
            <person name="Gorbushina A."/>
            <person name="Walker B."/>
            <person name="Young S.K."/>
            <person name="Zeng Q."/>
            <person name="Gargeya S."/>
            <person name="Fitzgerald M."/>
            <person name="Haas B."/>
            <person name="Abouelleil A."/>
            <person name="Allen A.W."/>
            <person name="Alvarado L."/>
            <person name="Arachchi H.M."/>
            <person name="Berlin A.M."/>
            <person name="Chapman S.B."/>
            <person name="Gainer-Dewar J."/>
            <person name="Goldberg J."/>
            <person name="Griggs A."/>
            <person name="Gujja S."/>
            <person name="Hansen M."/>
            <person name="Howarth C."/>
            <person name="Imamovic A."/>
            <person name="Ireland A."/>
            <person name="Larimer J."/>
            <person name="McCowan C."/>
            <person name="Murphy C."/>
            <person name="Pearson M."/>
            <person name="Poon T.W."/>
            <person name="Priest M."/>
            <person name="Roberts A."/>
            <person name="Saif S."/>
            <person name="Shea T."/>
            <person name="Sisk P."/>
            <person name="Sykes S."/>
            <person name="Wortman J."/>
            <person name="Nusbaum C."/>
            <person name="Birren B."/>
        </authorList>
    </citation>
    <scope>NUCLEOTIDE SEQUENCE [LARGE SCALE GENOMIC DNA]</scope>
    <source>
        <strain evidence="4 5">CBS 119918</strain>
    </source>
</reference>
<dbReference type="OrthoDB" id="9974981at2759"/>
<dbReference type="EMBL" id="AMGV01000002">
    <property type="protein sequence ID" value="KEF60989.1"/>
    <property type="molecule type" value="Genomic_DNA"/>
</dbReference>
<dbReference type="PANTHER" id="PTHR47706:SF7">
    <property type="entry name" value="CIPA-LIKE, PUTATIVE (AFU_ORTHOLOGUE AFUA_1G01630)-RELATED"/>
    <property type="match status" value="1"/>
</dbReference>
<dbReference type="HOGENOM" id="CLU_044876_1_1_1"/>
<evidence type="ECO:0000256" key="1">
    <source>
        <dbReference type="ARBA" id="ARBA00022857"/>
    </source>
</evidence>
<sequence>MSVKYARSQAPGFQNRVENIAIVGAGGNVGRYVAEELLKTQKHKVTAITRADSKNKLPEGVTVKHVNYDDPDTLVGALQGQDVLIITMNVMAPPDTQRKLIEAAAKANVPWVLPNEWGADPTQEALKAESYPGNKTSETREYIESLGKSDWIAIVCSFWYEFSLAGSPHRYGFDFKNRSVVFFDEGTRAINTSTWDQCGRALAALLSLKVLPEDENDKTPTLSQFRNNYMYLSSFNVSQKDMFASVLRVTGSSESDWNISYQNTKERYDEGVKMLKEGKREGFAQLMYTRTFYPTDEANYEKRGLLHNDLLGLPKEDFDAATKKAVDLALGDGTPY</sequence>
<keyword evidence="1" id="KW-0521">NADP</keyword>
<organism evidence="4 5">
    <name type="scientific">Exophiala aquamarina CBS 119918</name>
    <dbReference type="NCBI Taxonomy" id="1182545"/>
    <lineage>
        <taxon>Eukaryota</taxon>
        <taxon>Fungi</taxon>
        <taxon>Dikarya</taxon>
        <taxon>Ascomycota</taxon>
        <taxon>Pezizomycotina</taxon>
        <taxon>Eurotiomycetes</taxon>
        <taxon>Chaetothyriomycetidae</taxon>
        <taxon>Chaetothyriales</taxon>
        <taxon>Herpotrichiellaceae</taxon>
        <taxon>Exophiala</taxon>
    </lineage>
</organism>
<protein>
    <recommendedName>
        <fullName evidence="3">NmrA-like domain-containing protein</fullName>
    </recommendedName>
</protein>
<dbReference type="STRING" id="1182545.A0A072PLL7"/>
<dbReference type="SUPFAM" id="SSF51735">
    <property type="entry name" value="NAD(P)-binding Rossmann-fold domains"/>
    <property type="match status" value="1"/>
</dbReference>
<dbReference type="InterPro" id="IPR051609">
    <property type="entry name" value="NmrA/Isoflavone_reductase-like"/>
</dbReference>
<dbReference type="GO" id="GO:0016491">
    <property type="term" value="F:oxidoreductase activity"/>
    <property type="evidence" value="ECO:0007669"/>
    <property type="project" value="UniProtKB-KW"/>
</dbReference>
<evidence type="ECO:0000313" key="5">
    <source>
        <dbReference type="Proteomes" id="UP000027920"/>
    </source>
</evidence>
<dbReference type="Gene3D" id="3.40.50.720">
    <property type="entry name" value="NAD(P)-binding Rossmann-like Domain"/>
    <property type="match status" value="1"/>
</dbReference>
<keyword evidence="2" id="KW-0560">Oxidoreductase</keyword>
<proteinExistence type="predicted"/>
<accession>A0A072PLL7</accession>
<dbReference type="GeneID" id="25277495"/>
<keyword evidence="5" id="KW-1185">Reference proteome</keyword>
<dbReference type="CDD" id="cd05259">
    <property type="entry name" value="PCBER_SDR_a"/>
    <property type="match status" value="1"/>
</dbReference>
<dbReference type="InterPro" id="IPR045312">
    <property type="entry name" value="PCBER-like"/>
</dbReference>
<dbReference type="Pfam" id="PF05368">
    <property type="entry name" value="NmrA"/>
    <property type="match status" value="1"/>
</dbReference>
<dbReference type="InterPro" id="IPR008030">
    <property type="entry name" value="NmrA-like"/>
</dbReference>